<sequence length="78" mass="8650">MQNQQVELDEEELRRRSQMSIDLEATLNRARNGGVHPNATPPDIRKIPRAVVLCASVYAILTLVAIAIILGVTLTKKE</sequence>
<keyword evidence="3" id="KW-1185">Reference proteome</keyword>
<feature type="transmembrane region" description="Helical" evidence="1">
    <location>
        <begin position="50"/>
        <end position="74"/>
    </location>
</feature>
<keyword evidence="1" id="KW-0812">Transmembrane</keyword>
<gene>
    <name evidence="2" type="ORF">OKIOD_LOCUS8445</name>
</gene>
<protein>
    <submittedName>
        <fullName evidence="2">Oidioi.mRNA.OKI2018_I69.XSR.g16887.t1.cds</fullName>
    </submittedName>
</protein>
<evidence type="ECO:0000313" key="3">
    <source>
        <dbReference type="Proteomes" id="UP001158576"/>
    </source>
</evidence>
<dbReference type="EMBL" id="OU015569">
    <property type="protein sequence ID" value="CAG5100195.1"/>
    <property type="molecule type" value="Genomic_DNA"/>
</dbReference>
<evidence type="ECO:0000256" key="1">
    <source>
        <dbReference type="SAM" id="Phobius"/>
    </source>
</evidence>
<keyword evidence="1" id="KW-1133">Transmembrane helix</keyword>
<organism evidence="2 3">
    <name type="scientific">Oikopleura dioica</name>
    <name type="common">Tunicate</name>
    <dbReference type="NCBI Taxonomy" id="34765"/>
    <lineage>
        <taxon>Eukaryota</taxon>
        <taxon>Metazoa</taxon>
        <taxon>Chordata</taxon>
        <taxon>Tunicata</taxon>
        <taxon>Appendicularia</taxon>
        <taxon>Copelata</taxon>
        <taxon>Oikopleuridae</taxon>
        <taxon>Oikopleura</taxon>
    </lineage>
</organism>
<dbReference type="Proteomes" id="UP001158576">
    <property type="component" value="Chromosome XSR"/>
</dbReference>
<name>A0ABN7SRV8_OIKDI</name>
<proteinExistence type="predicted"/>
<keyword evidence="1" id="KW-0472">Membrane</keyword>
<accession>A0ABN7SRV8</accession>
<reference evidence="2 3" key="1">
    <citation type="submission" date="2021-04" db="EMBL/GenBank/DDBJ databases">
        <authorList>
            <person name="Bliznina A."/>
        </authorList>
    </citation>
    <scope>NUCLEOTIDE SEQUENCE [LARGE SCALE GENOMIC DNA]</scope>
</reference>
<evidence type="ECO:0000313" key="2">
    <source>
        <dbReference type="EMBL" id="CAG5100195.1"/>
    </source>
</evidence>